<gene>
    <name evidence="1" type="ORF">SAMN04488005_2489</name>
</gene>
<dbReference type="Proteomes" id="UP000199478">
    <property type="component" value="Unassembled WGS sequence"/>
</dbReference>
<accession>A0A1I6HC23</accession>
<evidence type="ECO:0000313" key="2">
    <source>
        <dbReference type="Proteomes" id="UP000199478"/>
    </source>
</evidence>
<dbReference type="EMBL" id="FOYP01000002">
    <property type="protein sequence ID" value="SFR51934.1"/>
    <property type="molecule type" value="Genomic_DNA"/>
</dbReference>
<organism evidence="1 2">
    <name type="scientific">Yoonia tamlensis</name>
    <dbReference type="NCBI Taxonomy" id="390270"/>
    <lineage>
        <taxon>Bacteria</taxon>
        <taxon>Pseudomonadati</taxon>
        <taxon>Pseudomonadota</taxon>
        <taxon>Alphaproteobacteria</taxon>
        <taxon>Rhodobacterales</taxon>
        <taxon>Paracoccaceae</taxon>
        <taxon>Yoonia</taxon>
    </lineage>
</organism>
<dbReference type="OrthoDB" id="7870971at2"/>
<dbReference type="AlphaFoldDB" id="A0A1I6HC23"/>
<protein>
    <recommendedName>
        <fullName evidence="3">Flagellar assembly protein FliH</fullName>
    </recommendedName>
</protein>
<proteinExistence type="predicted"/>
<sequence length="184" mass="20247">MAQQLALESFEHGLDSADSAEFETGYQEGYAAALAVANEEKSARDDAFIQAITDIEFSYSEAQTQILEMLSPLFTAVIEKLLPRISVESFGLLLIQTIHEAAQIDTAKMPVIHLHPSQRQNAQNLAREHGLEIVIEDDPDLSPQAAWIGQGKTETYLDLDGLLAQTRATLSAISDVNRRTSPHE</sequence>
<evidence type="ECO:0008006" key="3">
    <source>
        <dbReference type="Google" id="ProtNLM"/>
    </source>
</evidence>
<reference evidence="2" key="1">
    <citation type="submission" date="2016-10" db="EMBL/GenBank/DDBJ databases">
        <authorList>
            <person name="Varghese N."/>
            <person name="Submissions S."/>
        </authorList>
    </citation>
    <scope>NUCLEOTIDE SEQUENCE [LARGE SCALE GENOMIC DNA]</scope>
    <source>
        <strain evidence="2">DSM 26879</strain>
    </source>
</reference>
<dbReference type="STRING" id="390270.SAMN04488005_2489"/>
<evidence type="ECO:0000313" key="1">
    <source>
        <dbReference type="EMBL" id="SFR51934.1"/>
    </source>
</evidence>
<keyword evidence="2" id="KW-1185">Reference proteome</keyword>
<name>A0A1I6HC23_9RHOB</name>
<dbReference type="RefSeq" id="WP_090200758.1">
    <property type="nucleotide sequence ID" value="NZ_FOYP01000002.1"/>
</dbReference>